<dbReference type="EMBL" id="JAWDEY010000022">
    <property type="protein sequence ID" value="KAK6588877.1"/>
    <property type="molecule type" value="Genomic_DNA"/>
</dbReference>
<protein>
    <submittedName>
        <fullName evidence="2">Uncharacterized protein</fullName>
    </submittedName>
</protein>
<sequence>MVVINNYSLSSLFYKKSIIILLLTLTNSLVTIVISNGVPLKTSLYREAEDPLYGTADLDAYSAISVNQESSGQLLGLVASEAIPTHGEKRFLDISEGLATKQVIERINSYTPQNIEVAERYAANMVAIAKLREEIYLDAKSYYESVKMQFDNIPESEKLKENLRASKQKLDLAEHNYILSKKASERALEIYVKFVRPKGEDTLLKAEATEGKGLEIAHNELANMEQISLPDMDNSVYEPLDADASLMSIGESIVPAEETKEAKIIKALDKLSATIDEDFISNNEEIVGKSETIEASENNEELLDSLLEETKADDSEDGKRDIIPYSVSASFPSVSDSLTRQRKITIIQGVNLGDVPEYLHFMYRRSYLQLYVMSTFIESFVLPQFFTDNPAIKLGSVFRISKTFISHVLFGLASKYRLMFTELKRLPYNNEKNKNLMVELGKIEFSISTANMVLQNSLNDSEECYKTVAELISDLPFNVREVISKFSESIKGDYQNSDYSFLTEKSIYSGPKTIFPELSKDDEAKLLSIDEGMKNSLGEYDVKELTNDLKESQLWIRDYVLRNAAYKYHQFKKNNSVNPYFDFKQFGLELTPEVEEIYNKLNSNNN</sequence>
<dbReference type="AlphaFoldDB" id="A0AAV9XW23"/>
<accession>A0AAV9XW23</accession>
<evidence type="ECO:0000313" key="2">
    <source>
        <dbReference type="EMBL" id="KAK6588877.1"/>
    </source>
</evidence>
<comment type="caution">
    <text evidence="2">The sequence shown here is derived from an EMBL/GenBank/DDBJ whole genome shotgun (WGS) entry which is preliminary data.</text>
</comment>
<proteinExistence type="predicted"/>
<keyword evidence="1" id="KW-1133">Transmembrane helix</keyword>
<keyword evidence="3" id="KW-1185">Reference proteome</keyword>
<name>A0AAV9XW23_9CRYT</name>
<keyword evidence="1" id="KW-0812">Transmembrane</keyword>
<evidence type="ECO:0000313" key="3">
    <source>
        <dbReference type="Proteomes" id="UP001311799"/>
    </source>
</evidence>
<organism evidence="2 3">
    <name type="scientific">Cryptosporidium xiaoi</name>
    <dbReference type="NCBI Taxonomy" id="659607"/>
    <lineage>
        <taxon>Eukaryota</taxon>
        <taxon>Sar</taxon>
        <taxon>Alveolata</taxon>
        <taxon>Apicomplexa</taxon>
        <taxon>Conoidasida</taxon>
        <taxon>Coccidia</taxon>
        <taxon>Eucoccidiorida</taxon>
        <taxon>Eimeriorina</taxon>
        <taxon>Cryptosporidiidae</taxon>
        <taxon>Cryptosporidium</taxon>
    </lineage>
</organism>
<keyword evidence="1" id="KW-0472">Membrane</keyword>
<feature type="transmembrane region" description="Helical" evidence="1">
    <location>
        <begin position="18"/>
        <end position="38"/>
    </location>
</feature>
<evidence type="ECO:0000256" key="1">
    <source>
        <dbReference type="SAM" id="Phobius"/>
    </source>
</evidence>
<dbReference type="Proteomes" id="UP001311799">
    <property type="component" value="Unassembled WGS sequence"/>
</dbReference>
<gene>
    <name evidence="2" type="ORF">RS030_2334</name>
</gene>
<reference evidence="2 3" key="1">
    <citation type="submission" date="2023-10" db="EMBL/GenBank/DDBJ databases">
        <title>Comparative genomics analysis reveals potential genetic determinants of host preference in Cryptosporidium xiaoi.</title>
        <authorList>
            <person name="Xiao L."/>
            <person name="Li J."/>
        </authorList>
    </citation>
    <scope>NUCLEOTIDE SEQUENCE [LARGE SCALE GENOMIC DNA]</scope>
    <source>
        <strain evidence="2 3">52996</strain>
    </source>
</reference>